<dbReference type="GO" id="GO:0016020">
    <property type="term" value="C:membrane"/>
    <property type="evidence" value="ECO:0007669"/>
    <property type="project" value="TreeGrafter"/>
</dbReference>
<dbReference type="SUPFAM" id="SSF51735">
    <property type="entry name" value="NAD(P)-binding Rossmann-fold domains"/>
    <property type="match status" value="1"/>
</dbReference>
<dbReference type="Gene3D" id="3.40.50.720">
    <property type="entry name" value="NAD(P)-binding Rossmann-like Domain"/>
    <property type="match status" value="1"/>
</dbReference>
<proteinExistence type="inferred from homology"/>
<organism evidence="5 6">
    <name type="scientific">Phytoactinopolyspora halotolerans</name>
    <dbReference type="NCBI Taxonomy" id="1981512"/>
    <lineage>
        <taxon>Bacteria</taxon>
        <taxon>Bacillati</taxon>
        <taxon>Actinomycetota</taxon>
        <taxon>Actinomycetes</taxon>
        <taxon>Jiangellales</taxon>
        <taxon>Jiangellaceae</taxon>
        <taxon>Phytoactinopolyspora</taxon>
    </lineage>
</organism>
<dbReference type="PANTHER" id="PTHR44196:SF1">
    <property type="entry name" value="DEHYDROGENASE_REDUCTASE SDR FAMILY MEMBER 7B"/>
    <property type="match status" value="1"/>
</dbReference>
<reference evidence="5 6" key="1">
    <citation type="submission" date="2020-02" db="EMBL/GenBank/DDBJ databases">
        <authorList>
            <person name="Li X.-J."/>
            <person name="Han X.-M."/>
        </authorList>
    </citation>
    <scope>NUCLEOTIDE SEQUENCE [LARGE SCALE GENOMIC DNA]</scope>
    <source>
        <strain evidence="5 6">CCTCC AB 2017055</strain>
    </source>
</reference>
<accession>A0A6L9SBX8</accession>
<dbReference type="PRINTS" id="PR00081">
    <property type="entry name" value="GDHRDH"/>
</dbReference>
<dbReference type="NCBIfam" id="NF005495">
    <property type="entry name" value="PRK07109.1"/>
    <property type="match status" value="1"/>
</dbReference>
<dbReference type="InterPro" id="IPR020904">
    <property type="entry name" value="Sc_DH/Rdtase_CS"/>
</dbReference>
<comment type="caution">
    <text evidence="5">The sequence shown here is derived from an EMBL/GenBank/DDBJ whole genome shotgun (WGS) entry which is preliminary data.</text>
</comment>
<dbReference type="Pfam" id="PF00106">
    <property type="entry name" value="adh_short"/>
    <property type="match status" value="1"/>
</dbReference>
<protein>
    <submittedName>
        <fullName evidence="5">SDR family oxidoreductase</fullName>
    </submittedName>
</protein>
<sequence length="358" mass="38220">MAEIRERASAALRRRLSGDARRPKTVVVTGASAGIGRAAAILFGSRGDRVGLLARGAEGLSNAADEVTRAGGSAMPVEADVADYDQVELAAQRVESALGPIDIWVNNAFTTIFAPFTEIEPAEYRRVTDVTYHGFVHGTRAALDRMLPRDHGTIVQVGSALAYRGIPLQTAYCGAKHAIQGFTEALRSELLHDGSDVHITMVQLPAVNTPQFEWALSRLDRQPQPVPPIFQPSVAARAILYAADHPRRREYDASFNAAATIAANKLAPGLLDRYLARTGFGAQQTDTPVRAPRPGNLWKPADGVGGTDYGVHGPFSADARGRSTRMWLSRHRAALTGLAATALAAAGAAAATRSVMRR</sequence>
<comment type="similarity">
    <text evidence="1 3">Belongs to the short-chain dehydrogenases/reductases (SDR) family.</text>
</comment>
<keyword evidence="4" id="KW-1133">Transmembrane helix</keyword>
<dbReference type="InterPro" id="IPR036291">
    <property type="entry name" value="NAD(P)-bd_dom_sf"/>
</dbReference>
<dbReference type="PRINTS" id="PR00080">
    <property type="entry name" value="SDRFAMILY"/>
</dbReference>
<keyword evidence="2" id="KW-0560">Oxidoreductase</keyword>
<evidence type="ECO:0000256" key="4">
    <source>
        <dbReference type="SAM" id="Phobius"/>
    </source>
</evidence>
<dbReference type="AlphaFoldDB" id="A0A6L9SBX8"/>
<evidence type="ECO:0000256" key="2">
    <source>
        <dbReference type="ARBA" id="ARBA00023002"/>
    </source>
</evidence>
<name>A0A6L9SBX8_9ACTN</name>
<feature type="transmembrane region" description="Helical" evidence="4">
    <location>
        <begin position="333"/>
        <end position="352"/>
    </location>
</feature>
<dbReference type="PANTHER" id="PTHR44196">
    <property type="entry name" value="DEHYDROGENASE/REDUCTASE SDR FAMILY MEMBER 7B"/>
    <property type="match status" value="1"/>
</dbReference>
<dbReference type="InterPro" id="IPR002347">
    <property type="entry name" value="SDR_fam"/>
</dbReference>
<keyword evidence="6" id="KW-1185">Reference proteome</keyword>
<dbReference type="Proteomes" id="UP000475214">
    <property type="component" value="Unassembled WGS sequence"/>
</dbReference>
<gene>
    <name evidence="5" type="ORF">G1H10_17830</name>
</gene>
<dbReference type="RefSeq" id="WP_163740232.1">
    <property type="nucleotide sequence ID" value="NZ_JAAGOA010000012.1"/>
</dbReference>
<evidence type="ECO:0000313" key="5">
    <source>
        <dbReference type="EMBL" id="NEE02038.1"/>
    </source>
</evidence>
<keyword evidence="4" id="KW-0472">Membrane</keyword>
<dbReference type="GO" id="GO:0016491">
    <property type="term" value="F:oxidoreductase activity"/>
    <property type="evidence" value="ECO:0007669"/>
    <property type="project" value="UniProtKB-KW"/>
</dbReference>
<evidence type="ECO:0000313" key="6">
    <source>
        <dbReference type="Proteomes" id="UP000475214"/>
    </source>
</evidence>
<keyword evidence="4" id="KW-0812">Transmembrane</keyword>
<dbReference type="PROSITE" id="PS00061">
    <property type="entry name" value="ADH_SHORT"/>
    <property type="match status" value="1"/>
</dbReference>
<dbReference type="EMBL" id="JAAGOA010000012">
    <property type="protein sequence ID" value="NEE02038.1"/>
    <property type="molecule type" value="Genomic_DNA"/>
</dbReference>
<evidence type="ECO:0000256" key="3">
    <source>
        <dbReference type="RuleBase" id="RU000363"/>
    </source>
</evidence>
<evidence type="ECO:0000256" key="1">
    <source>
        <dbReference type="ARBA" id="ARBA00006484"/>
    </source>
</evidence>